<protein>
    <recommendedName>
        <fullName evidence="2">YdbS-like PH domain-containing protein</fullName>
    </recommendedName>
</protein>
<accession>A0A2S7K3S3</accession>
<dbReference type="AlphaFoldDB" id="A0A2S7K3S3"/>
<feature type="transmembrane region" description="Helical" evidence="1">
    <location>
        <begin position="22"/>
        <end position="46"/>
    </location>
</feature>
<evidence type="ECO:0000259" key="2">
    <source>
        <dbReference type="Pfam" id="PF03703"/>
    </source>
</evidence>
<evidence type="ECO:0000313" key="3">
    <source>
        <dbReference type="EMBL" id="PQA87149.1"/>
    </source>
</evidence>
<keyword evidence="4" id="KW-1185">Reference proteome</keyword>
<dbReference type="OrthoDB" id="7364486at2"/>
<gene>
    <name evidence="3" type="ORF">CW354_14010</name>
</gene>
<dbReference type="EMBL" id="PJCH01000010">
    <property type="protein sequence ID" value="PQA87149.1"/>
    <property type="molecule type" value="Genomic_DNA"/>
</dbReference>
<dbReference type="Pfam" id="PF03703">
    <property type="entry name" value="bPH_2"/>
    <property type="match status" value="1"/>
</dbReference>
<sequence length="145" mass="16492">MSYISKTLGQHEIVISSAHFHWLYWIGAWLALLSLGLVGVGFIIFFHLWVTAATTEIVVTNHRVVVKTGWLRRYTRELPIRSIELVTIQQGFWARIFGYGRLVIHGSGDADIKIRPIANPLLFRKAIENVSNPNPDWPMNAKSTP</sequence>
<name>A0A2S7K3S3_9PROT</name>
<dbReference type="InterPro" id="IPR005182">
    <property type="entry name" value="YdbS-like_PH"/>
</dbReference>
<dbReference type="PANTHER" id="PTHR37938:SF1">
    <property type="entry name" value="BLL0215 PROTEIN"/>
    <property type="match status" value="1"/>
</dbReference>
<evidence type="ECO:0000256" key="1">
    <source>
        <dbReference type="SAM" id="Phobius"/>
    </source>
</evidence>
<keyword evidence="1" id="KW-0472">Membrane</keyword>
<organism evidence="3 4">
    <name type="scientific">Hyphococcus luteus</name>
    <dbReference type="NCBI Taxonomy" id="2058213"/>
    <lineage>
        <taxon>Bacteria</taxon>
        <taxon>Pseudomonadati</taxon>
        <taxon>Pseudomonadota</taxon>
        <taxon>Alphaproteobacteria</taxon>
        <taxon>Parvularculales</taxon>
        <taxon>Parvularculaceae</taxon>
        <taxon>Hyphococcus</taxon>
    </lineage>
</organism>
<dbReference type="Proteomes" id="UP000239504">
    <property type="component" value="Unassembled WGS sequence"/>
</dbReference>
<reference evidence="3 4" key="1">
    <citation type="submission" date="2017-12" db="EMBL/GenBank/DDBJ databases">
        <authorList>
            <person name="Hurst M.R.H."/>
        </authorList>
    </citation>
    <scope>NUCLEOTIDE SEQUENCE [LARGE SCALE GENOMIC DNA]</scope>
    <source>
        <strain evidence="3 4">SY-3-19</strain>
    </source>
</reference>
<dbReference type="PANTHER" id="PTHR37938">
    <property type="entry name" value="BLL0215 PROTEIN"/>
    <property type="match status" value="1"/>
</dbReference>
<proteinExistence type="predicted"/>
<comment type="caution">
    <text evidence="3">The sequence shown here is derived from an EMBL/GenBank/DDBJ whole genome shotgun (WGS) entry which is preliminary data.</text>
</comment>
<feature type="domain" description="YdbS-like PH" evidence="2">
    <location>
        <begin position="54"/>
        <end position="124"/>
    </location>
</feature>
<dbReference type="RefSeq" id="WP_104830707.1">
    <property type="nucleotide sequence ID" value="NZ_PJCH01000010.1"/>
</dbReference>
<keyword evidence="1" id="KW-1133">Transmembrane helix</keyword>
<evidence type="ECO:0000313" key="4">
    <source>
        <dbReference type="Proteomes" id="UP000239504"/>
    </source>
</evidence>
<keyword evidence="1" id="KW-0812">Transmembrane</keyword>